<protein>
    <submittedName>
        <fullName evidence="2">Helix-turn-helix transcriptional regulator</fullName>
    </submittedName>
</protein>
<proteinExistence type="predicted"/>
<evidence type="ECO:0000313" key="3">
    <source>
        <dbReference type="Proteomes" id="UP001215503"/>
    </source>
</evidence>
<organism evidence="2 3">
    <name type="scientific">Aquibaculum arenosum</name>
    <dbReference type="NCBI Taxonomy" id="3032591"/>
    <lineage>
        <taxon>Bacteria</taxon>
        <taxon>Pseudomonadati</taxon>
        <taxon>Pseudomonadota</taxon>
        <taxon>Alphaproteobacteria</taxon>
        <taxon>Rhodospirillales</taxon>
        <taxon>Rhodovibrionaceae</taxon>
        <taxon>Aquibaculum</taxon>
    </lineage>
</organism>
<feature type="domain" description="HTH cro/C1-type" evidence="1">
    <location>
        <begin position="17"/>
        <end position="71"/>
    </location>
</feature>
<evidence type="ECO:0000313" key="2">
    <source>
        <dbReference type="EMBL" id="MDF2096645.1"/>
    </source>
</evidence>
<dbReference type="InterPro" id="IPR010982">
    <property type="entry name" value="Lambda_DNA-bd_dom_sf"/>
</dbReference>
<evidence type="ECO:0000259" key="1">
    <source>
        <dbReference type="PROSITE" id="PS50943"/>
    </source>
</evidence>
<gene>
    <name evidence="2" type="ORF">P2G67_11715</name>
</gene>
<sequence length="112" mass="12117">MSESIRTTLTEEIAGTLKAARRRKRLSQRALGELVGLPQSHISRIESGGVNLQLASLIELARVLELELKLIPRKALPAVDSAVRMSMQAARDADGLAGVRPAYVLDEEGEDA</sequence>
<dbReference type="SMART" id="SM00530">
    <property type="entry name" value="HTH_XRE"/>
    <property type="match status" value="1"/>
</dbReference>
<dbReference type="InterPro" id="IPR001387">
    <property type="entry name" value="Cro/C1-type_HTH"/>
</dbReference>
<accession>A0ABT5YNU9</accession>
<comment type="caution">
    <text evidence="2">The sequence shown here is derived from an EMBL/GenBank/DDBJ whole genome shotgun (WGS) entry which is preliminary data.</text>
</comment>
<dbReference type="CDD" id="cd00093">
    <property type="entry name" value="HTH_XRE"/>
    <property type="match status" value="1"/>
</dbReference>
<dbReference type="PROSITE" id="PS50943">
    <property type="entry name" value="HTH_CROC1"/>
    <property type="match status" value="1"/>
</dbReference>
<reference evidence="2 3" key="1">
    <citation type="submission" date="2023-03" db="EMBL/GenBank/DDBJ databases">
        <title>Fodinicurvata sp. CAU 1616 isolated from sea sendiment.</title>
        <authorList>
            <person name="Kim W."/>
        </authorList>
    </citation>
    <scope>NUCLEOTIDE SEQUENCE [LARGE SCALE GENOMIC DNA]</scope>
    <source>
        <strain evidence="2 3">CAU 1616</strain>
    </source>
</reference>
<dbReference type="Pfam" id="PF01381">
    <property type="entry name" value="HTH_3"/>
    <property type="match status" value="1"/>
</dbReference>
<name>A0ABT5YNU9_9PROT</name>
<dbReference type="Gene3D" id="1.10.260.40">
    <property type="entry name" value="lambda repressor-like DNA-binding domains"/>
    <property type="match status" value="1"/>
</dbReference>
<dbReference type="Proteomes" id="UP001215503">
    <property type="component" value="Unassembled WGS sequence"/>
</dbReference>
<keyword evidence="3" id="KW-1185">Reference proteome</keyword>
<dbReference type="RefSeq" id="WP_275823285.1">
    <property type="nucleotide sequence ID" value="NZ_JARHUD010000006.1"/>
</dbReference>
<dbReference type="SUPFAM" id="SSF47413">
    <property type="entry name" value="lambda repressor-like DNA-binding domains"/>
    <property type="match status" value="1"/>
</dbReference>
<dbReference type="EMBL" id="JARHUD010000006">
    <property type="protein sequence ID" value="MDF2096645.1"/>
    <property type="molecule type" value="Genomic_DNA"/>
</dbReference>